<keyword evidence="6" id="KW-0812">Transmembrane</keyword>
<dbReference type="EMBL" id="CP095045">
    <property type="protein sequence ID" value="UOQ58782.1"/>
    <property type="molecule type" value="Genomic_DNA"/>
</dbReference>
<feature type="signal peptide" evidence="7">
    <location>
        <begin position="1"/>
        <end position="34"/>
    </location>
</feature>
<feature type="domain" description="DUF5979" evidence="8">
    <location>
        <begin position="651"/>
        <end position="771"/>
    </location>
</feature>
<feature type="chain" id="PRO_5047350760" evidence="7">
    <location>
        <begin position="35"/>
        <end position="825"/>
    </location>
</feature>
<evidence type="ECO:0000256" key="6">
    <source>
        <dbReference type="SAM" id="Phobius"/>
    </source>
</evidence>
<keyword evidence="2" id="KW-0134">Cell wall</keyword>
<evidence type="ECO:0000256" key="7">
    <source>
        <dbReference type="SAM" id="SignalP"/>
    </source>
</evidence>
<dbReference type="RefSeq" id="WP_244729911.1">
    <property type="nucleotide sequence ID" value="NZ_CP095045.1"/>
</dbReference>
<dbReference type="Pfam" id="PF19407">
    <property type="entry name" value="DUF5979"/>
    <property type="match status" value="4"/>
</dbReference>
<dbReference type="Gene3D" id="2.60.40.740">
    <property type="match status" value="1"/>
</dbReference>
<dbReference type="Proteomes" id="UP000831786">
    <property type="component" value="Chromosome"/>
</dbReference>
<dbReference type="SUPFAM" id="SSF49401">
    <property type="entry name" value="Bacterial adhesins"/>
    <property type="match status" value="1"/>
</dbReference>
<keyword evidence="6" id="KW-0472">Membrane</keyword>
<feature type="domain" description="DUF5979" evidence="8">
    <location>
        <begin position="545"/>
        <end position="646"/>
    </location>
</feature>
<keyword evidence="4 7" id="KW-0732">Signal</keyword>
<evidence type="ECO:0000256" key="5">
    <source>
        <dbReference type="ARBA" id="ARBA00023088"/>
    </source>
</evidence>
<keyword evidence="10" id="KW-1185">Reference proteome</keyword>
<dbReference type="InterPro" id="IPR046022">
    <property type="entry name" value="DUF5979"/>
</dbReference>
<evidence type="ECO:0000313" key="10">
    <source>
        <dbReference type="Proteomes" id="UP000831786"/>
    </source>
</evidence>
<evidence type="ECO:0000256" key="4">
    <source>
        <dbReference type="ARBA" id="ARBA00022729"/>
    </source>
</evidence>
<dbReference type="InterPro" id="IPR011252">
    <property type="entry name" value="Fibrogen-bd_dom1"/>
</dbReference>
<keyword evidence="6" id="KW-1133">Transmembrane helix</keyword>
<name>A0ABY4FR91_9MICO</name>
<feature type="transmembrane region" description="Helical" evidence="6">
    <location>
        <begin position="797"/>
        <end position="817"/>
    </location>
</feature>
<gene>
    <name evidence="9" type="ORF">MUN78_08190</name>
</gene>
<comment type="subcellular location">
    <subcellularLocation>
        <location evidence="1">Secreted</location>
        <location evidence="1">Cell wall</location>
    </subcellularLocation>
</comment>
<feature type="domain" description="DUF5979" evidence="8">
    <location>
        <begin position="436"/>
        <end position="537"/>
    </location>
</feature>
<dbReference type="InterPro" id="IPR008966">
    <property type="entry name" value="Adhesion_dom_sf"/>
</dbReference>
<evidence type="ECO:0000256" key="1">
    <source>
        <dbReference type="ARBA" id="ARBA00004191"/>
    </source>
</evidence>
<keyword evidence="5" id="KW-0572">Peptidoglycan-anchor</keyword>
<evidence type="ECO:0000313" key="9">
    <source>
        <dbReference type="EMBL" id="UOQ58782.1"/>
    </source>
</evidence>
<protein>
    <submittedName>
        <fullName evidence="9">DUF5979 domain-containing protein</fullName>
    </submittedName>
</protein>
<reference evidence="9 10" key="1">
    <citation type="submission" date="2022-04" db="EMBL/GenBank/DDBJ databases">
        <title>Leucobacter sp. isolated from rhizosphere of garlic.</title>
        <authorList>
            <person name="Won M."/>
            <person name="Lee C.-M."/>
            <person name="Woen H.-Y."/>
            <person name="Kwon S.-W."/>
        </authorList>
    </citation>
    <scope>NUCLEOTIDE SEQUENCE [LARGE SCALE GENOMIC DNA]</scope>
    <source>
        <strain evidence="9 10">H21R-40</strain>
    </source>
</reference>
<dbReference type="Gene3D" id="2.60.40.1280">
    <property type="match status" value="1"/>
</dbReference>
<keyword evidence="3" id="KW-0964">Secreted</keyword>
<evidence type="ECO:0000259" key="8">
    <source>
        <dbReference type="Pfam" id="PF19407"/>
    </source>
</evidence>
<sequence length="825" mass="85629">MTQRHSRAAGAWRWASAALVALLAFGAGAPAAQAAPPWQTEATVTSIEFTSTEVASGSDAELQGTWSLPDNPATPAGFAVELPAELQGLSDDFPLLDPQGAPMGQCTVTATQIVCDFDDAYLAAHPRNLSGTFNFWANIRTQVTEDTITTYVIDGREVTVVVTPPQGTCTPVCEFEGRPSNKTGDYDRETDTILWTVRVESGKDGAVGGESMSVDDELGPNQELLTSFQGETYPKLIHTDELVVTSGNVQQPGNWLPVPRDAYTVDGDTVSWTAEAGYYYAIQYVSRVTDAGAAGTYTNAATVTIDGNDGFVSSEVVRQGGGGTGSGDQVGRFSITKEVAWEEDAVDGIDFGGTFTVTTPEDAELAGTFSVREGETWTSDEYPTGSVVHIEEILPTEPGNLDWAAPVLSQNDFPIAGATTTAITLHNEASLARGSFSAQKVVAGDAAASLADDAEFLLDYAYPAGPGFAAGSGTLELPASGETVDSPLLPVGAVLTLSERTPAPVDGAAWTGAQLSTDTVTIGRDEAVTVTVTNTLTTVTGGLIISKRLSGAGVQAFALQDELVFDVVCTLDERTVFETTVSLEVAGRTVVDSGELGPIPANAECTVTEVDGGHADALPDPVTVIIPYFPESGTSEVVTASLTNFYSAGSVEVSKTLAGDDAAVAAVQDRVFEILVTCQVDEEDAAGGATRATVYSGKVLLRGGQTKYLVGEDGEPRALPLGTRCFGEETDDGGAAEVSIDHDSFENGATVTAGTPDELQVISISAVNTFTDAPPVPPKRTDTTPGSALAVTGGSGVGSIGLLAGGALLLGVALLLFRRSRTIRE</sequence>
<evidence type="ECO:0000256" key="2">
    <source>
        <dbReference type="ARBA" id="ARBA00022512"/>
    </source>
</evidence>
<accession>A0ABY4FR91</accession>
<organism evidence="9 10">
    <name type="scientific">Leucobacter allii</name>
    <dbReference type="NCBI Taxonomy" id="2932247"/>
    <lineage>
        <taxon>Bacteria</taxon>
        <taxon>Bacillati</taxon>
        <taxon>Actinomycetota</taxon>
        <taxon>Actinomycetes</taxon>
        <taxon>Micrococcales</taxon>
        <taxon>Microbacteriaceae</taxon>
        <taxon>Leucobacter</taxon>
    </lineage>
</organism>
<feature type="domain" description="DUF5979" evidence="8">
    <location>
        <begin position="333"/>
        <end position="428"/>
    </location>
</feature>
<evidence type="ECO:0000256" key="3">
    <source>
        <dbReference type="ARBA" id="ARBA00022525"/>
    </source>
</evidence>
<proteinExistence type="predicted"/>